<feature type="compositionally biased region" description="Polar residues" evidence="1">
    <location>
        <begin position="181"/>
        <end position="190"/>
    </location>
</feature>
<evidence type="ECO:0008006" key="4">
    <source>
        <dbReference type="Google" id="ProtNLM"/>
    </source>
</evidence>
<dbReference type="Proteomes" id="UP000198521">
    <property type="component" value="Unassembled WGS sequence"/>
</dbReference>
<reference evidence="2 3" key="1">
    <citation type="submission" date="2016-10" db="EMBL/GenBank/DDBJ databases">
        <authorList>
            <person name="de Groot N.N."/>
        </authorList>
    </citation>
    <scope>NUCLEOTIDE SEQUENCE [LARGE SCALE GENOMIC DNA]</scope>
    <source>
        <strain evidence="2 3">DSM 25232</strain>
    </source>
</reference>
<dbReference type="AlphaFoldDB" id="A0A1H7K7L1"/>
<name>A0A1H7K7L1_AQUAM</name>
<accession>A0A1H7K7L1</accession>
<protein>
    <recommendedName>
        <fullName evidence="4">Type 1 periplasmic binding fold superfamily protein</fullName>
    </recommendedName>
</protein>
<dbReference type="EMBL" id="FOAB01000002">
    <property type="protein sequence ID" value="SEK82732.1"/>
    <property type="molecule type" value="Genomic_DNA"/>
</dbReference>
<organism evidence="2 3">
    <name type="scientific">Aquimarina amphilecti</name>
    <dbReference type="NCBI Taxonomy" id="1038014"/>
    <lineage>
        <taxon>Bacteria</taxon>
        <taxon>Pseudomonadati</taxon>
        <taxon>Bacteroidota</taxon>
        <taxon>Flavobacteriia</taxon>
        <taxon>Flavobacteriales</taxon>
        <taxon>Flavobacteriaceae</taxon>
        <taxon>Aquimarina</taxon>
    </lineage>
</organism>
<feature type="compositionally biased region" description="Low complexity" evidence="1">
    <location>
        <begin position="169"/>
        <end position="180"/>
    </location>
</feature>
<evidence type="ECO:0000313" key="3">
    <source>
        <dbReference type="Proteomes" id="UP000198521"/>
    </source>
</evidence>
<gene>
    <name evidence="2" type="ORF">SAMN04487910_1229</name>
</gene>
<sequence length="190" mass="20252">MNTRKFLSMLAIASVLMYSCSDDDDNPVVVNEEEVITTMTVTLTNGTDVVTLVSRDLDGPDGPNAPVIDISGPLSANTMYTGEVELLNETETPAENVNEEIEGEADEHQFFYEVAGTLNATTAYTDTEADYPPNTGTNPVGITFSLTTTDASTGSFSVTLRHEPKKPNDGTLADAGGDTDIAQSFDVTIQ</sequence>
<dbReference type="OrthoDB" id="713689at2"/>
<evidence type="ECO:0000256" key="1">
    <source>
        <dbReference type="SAM" id="MobiDB-lite"/>
    </source>
</evidence>
<keyword evidence="3" id="KW-1185">Reference proteome</keyword>
<evidence type="ECO:0000313" key="2">
    <source>
        <dbReference type="EMBL" id="SEK82732.1"/>
    </source>
</evidence>
<dbReference type="STRING" id="1038014.SAMN04487910_1229"/>
<dbReference type="PROSITE" id="PS51257">
    <property type="entry name" value="PROKAR_LIPOPROTEIN"/>
    <property type="match status" value="1"/>
</dbReference>
<dbReference type="RefSeq" id="WP_091406678.1">
    <property type="nucleotide sequence ID" value="NZ_FOAB01000002.1"/>
</dbReference>
<proteinExistence type="predicted"/>
<feature type="region of interest" description="Disordered" evidence="1">
    <location>
        <begin position="155"/>
        <end position="190"/>
    </location>
</feature>